<evidence type="ECO:0000256" key="5">
    <source>
        <dbReference type="ARBA" id="ARBA00022737"/>
    </source>
</evidence>
<keyword evidence="5" id="KW-0677">Repeat</keyword>
<keyword evidence="6" id="KW-0406">Ion transport</keyword>
<reference evidence="13 14" key="1">
    <citation type="journal article" date="2017" name="Mol. Plant">
        <title>The Genome of Medicinal Plant Macleaya cordata Provides New Insights into Benzylisoquinoline Alkaloids Metabolism.</title>
        <authorList>
            <person name="Liu X."/>
            <person name="Liu Y."/>
            <person name="Huang P."/>
            <person name="Ma Y."/>
            <person name="Qing Z."/>
            <person name="Tang Q."/>
            <person name="Cao H."/>
            <person name="Cheng P."/>
            <person name="Zheng Y."/>
            <person name="Yuan Z."/>
            <person name="Zhou Y."/>
            <person name="Liu J."/>
            <person name="Tang Z."/>
            <person name="Zhuo Y."/>
            <person name="Zhang Y."/>
            <person name="Yu L."/>
            <person name="Huang J."/>
            <person name="Yang P."/>
            <person name="Peng Q."/>
            <person name="Zhang J."/>
            <person name="Jiang W."/>
            <person name="Zhang Z."/>
            <person name="Lin K."/>
            <person name="Ro D.K."/>
            <person name="Chen X."/>
            <person name="Xiong X."/>
            <person name="Shang Y."/>
            <person name="Huang S."/>
            <person name="Zeng J."/>
        </authorList>
    </citation>
    <scope>NUCLEOTIDE SEQUENCE [LARGE SCALE GENOMIC DNA]</scope>
    <source>
        <strain evidence="14">cv. BLH2017</strain>
        <tissue evidence="13">Root</tissue>
    </source>
</reference>
<comment type="subcellular location">
    <subcellularLocation>
        <location evidence="1">Membrane</location>
        <topology evidence="1">Multi-pass membrane protein</topology>
    </subcellularLocation>
</comment>
<dbReference type="InterPro" id="IPR051280">
    <property type="entry name" value="Cl-channel/antiporter"/>
</dbReference>
<evidence type="ECO:0000256" key="1">
    <source>
        <dbReference type="ARBA" id="ARBA00004141"/>
    </source>
</evidence>
<dbReference type="FunCoup" id="A0A200PNP3">
    <property type="interactions" value="2430"/>
</dbReference>
<dbReference type="EMBL" id="MVGT01004388">
    <property type="protein sequence ID" value="OUZ99835.1"/>
    <property type="molecule type" value="Genomic_DNA"/>
</dbReference>
<evidence type="ECO:0000256" key="6">
    <source>
        <dbReference type="ARBA" id="ARBA00022882"/>
    </source>
</evidence>
<dbReference type="AlphaFoldDB" id="A0A200PNP3"/>
<sequence length="845" mass="93003">MPIEANMDDEESPPLIEPLLEHNNHFPVFPLHRSAANTTSQVAIVGANVCPIESLDYEITENEFFKQDWRSSGSLQIFQYICMKWTLCFLIGIFVGLVGFFNNLAVENISGIKFVVTSDMMFGRKFGLAFGIFALSNLGLTLFSSVITAFIAPAAAGSGIPEVKAFLNGVDAPEIFSPRTLIIKIIGSITAVSSSLHVGKAGPMVHTGASIAAILGQGGSKKYGMTWRWLRVFKNDRDRRDLVTCGAAAGIAAAFRAPVGGVLFALEEMSSWWKSSLLWRTFFTTAVVAIVLRALIDVCNSGKCGLFGKGGLIMFDVTSANIEYHLADVPPVLFLGVIGGLLGGLYNALLDRVLRIYNLINVKGAAYKILLACSISIFTSCLLFGLPWLAPCRPCPADASEICPTVGRSGNYKKYQCPLGHYNDLASLFFNTNDDAIRNLFSKNTDNEFHHMSILIFFVTCFFLSILSYGIVAPSGLFVPVILTGASYGRFVGIMMGSRSNLNHGLFAVLGSASLLGGSMRITVSICVILLELTNNLLLLPLIMIVLLISKTVADTFNGNIYDIIMKLKGFPYLESHAEPYMRQLTVGDVVTGPLQFFNGIAKVRNIVHVLKTTSHNGFPVIDEPPFSNAPVLYGLVLRAYLTVLLRKKAFLPSPVPTGIHAFEQLSADDFAKRGSSKRDMIEDIELTAEEMEMFIDLHPFTNSSPYTVVETMSLAKALMLFREAGLRHLLVVPKTFGVRILVYFVEPVITVSILERHSVVASVLMQRSPVVGILTRHDFMPEHILGLHPFLFRSRWKRLRFRFSSLIKFFRTNQHVTVSGFAKEDMLSMSHISTARVTDCSIDT</sequence>
<feature type="transmembrane region" description="Helical" evidence="12">
    <location>
        <begin position="369"/>
        <end position="390"/>
    </location>
</feature>
<feature type="transmembrane region" description="Helical" evidence="12">
    <location>
        <begin position="126"/>
        <end position="152"/>
    </location>
</feature>
<dbReference type="InParanoid" id="A0A200PNP3"/>
<gene>
    <name evidence="13" type="ORF">BVC80_9067g2</name>
</gene>
<accession>A0A200PNP3</accession>
<keyword evidence="6" id="KW-0407">Ion channel</keyword>
<dbReference type="PRINTS" id="PR00762">
    <property type="entry name" value="CLCHANNEL"/>
</dbReference>
<dbReference type="InterPro" id="IPR001807">
    <property type="entry name" value="ClC"/>
</dbReference>
<evidence type="ECO:0000256" key="2">
    <source>
        <dbReference type="ARBA" id="ARBA00009476"/>
    </source>
</evidence>
<keyword evidence="14" id="KW-1185">Reference proteome</keyword>
<evidence type="ECO:0000256" key="7">
    <source>
        <dbReference type="ARBA" id="ARBA00022989"/>
    </source>
</evidence>
<dbReference type="PANTHER" id="PTHR11689:SF92">
    <property type="entry name" value="CHLORIDE CHANNEL-LIKE PROTEIN CLC-G-RELATED"/>
    <property type="match status" value="1"/>
</dbReference>
<feature type="transmembrane region" description="Helical" evidence="12">
    <location>
        <begin position="477"/>
        <end position="494"/>
    </location>
</feature>
<proteinExistence type="inferred from homology"/>
<dbReference type="Proteomes" id="UP000195402">
    <property type="component" value="Unassembled WGS sequence"/>
</dbReference>
<dbReference type="STRING" id="56857.A0A200PNP3"/>
<dbReference type="InterPro" id="IPR002251">
    <property type="entry name" value="Cl_channel_pln"/>
</dbReference>
<dbReference type="Pfam" id="PF00654">
    <property type="entry name" value="Voltage_CLC"/>
    <property type="match status" value="1"/>
</dbReference>
<dbReference type="PANTHER" id="PTHR11689">
    <property type="entry name" value="CHLORIDE CHANNEL PROTEIN CLC FAMILY MEMBER"/>
    <property type="match status" value="1"/>
</dbReference>
<evidence type="ECO:0000256" key="11">
    <source>
        <dbReference type="ARBA" id="ARBA00023214"/>
    </source>
</evidence>
<keyword evidence="4 12" id="KW-0812">Transmembrane</keyword>
<feature type="transmembrane region" description="Helical" evidence="12">
    <location>
        <begin position="506"/>
        <end position="531"/>
    </location>
</feature>
<keyword evidence="8" id="KW-0129">CBS domain</keyword>
<evidence type="ECO:0000256" key="9">
    <source>
        <dbReference type="ARBA" id="ARBA00023136"/>
    </source>
</evidence>
<dbReference type="FunFam" id="1.10.3080.10:FF:000004">
    <property type="entry name" value="Chloride channel ClC3"/>
    <property type="match status" value="1"/>
</dbReference>
<dbReference type="Gene3D" id="1.10.3080.10">
    <property type="entry name" value="Clc chloride channel"/>
    <property type="match status" value="1"/>
</dbReference>
<name>A0A200PNP3_MACCD</name>
<dbReference type="OMA" id="KCDHNGF"/>
<protein>
    <submittedName>
        <fullName evidence="13">Chloride channel</fullName>
    </submittedName>
</protein>
<organism evidence="13 14">
    <name type="scientific">Macleaya cordata</name>
    <name type="common">Five-seeded plume-poppy</name>
    <name type="synonym">Bocconia cordata</name>
    <dbReference type="NCBI Taxonomy" id="56857"/>
    <lineage>
        <taxon>Eukaryota</taxon>
        <taxon>Viridiplantae</taxon>
        <taxon>Streptophyta</taxon>
        <taxon>Embryophyta</taxon>
        <taxon>Tracheophyta</taxon>
        <taxon>Spermatophyta</taxon>
        <taxon>Magnoliopsida</taxon>
        <taxon>Ranunculales</taxon>
        <taxon>Papaveraceae</taxon>
        <taxon>Papaveroideae</taxon>
        <taxon>Macleaya</taxon>
    </lineage>
</organism>
<keyword evidence="6" id="KW-0851">Voltage-gated channel</keyword>
<evidence type="ECO:0000313" key="13">
    <source>
        <dbReference type="EMBL" id="OUZ99835.1"/>
    </source>
</evidence>
<evidence type="ECO:0000256" key="10">
    <source>
        <dbReference type="ARBA" id="ARBA00023173"/>
    </source>
</evidence>
<dbReference type="GO" id="GO:0034707">
    <property type="term" value="C:chloride channel complex"/>
    <property type="evidence" value="ECO:0007669"/>
    <property type="project" value="UniProtKB-KW"/>
</dbReference>
<dbReference type="InterPro" id="IPR046342">
    <property type="entry name" value="CBS_dom_sf"/>
</dbReference>
<feature type="transmembrane region" description="Helical" evidence="12">
    <location>
        <begin position="332"/>
        <end position="349"/>
    </location>
</feature>
<keyword evidence="3" id="KW-0813">Transport</keyword>
<dbReference type="Gene3D" id="3.10.580.10">
    <property type="entry name" value="CBS-domain"/>
    <property type="match status" value="1"/>
</dbReference>
<keyword evidence="7 12" id="KW-1133">Transmembrane helix</keyword>
<comment type="similarity">
    <text evidence="2">Belongs to the chloride channel (TC 2.A.49) family.</text>
</comment>
<dbReference type="OrthoDB" id="428525at2759"/>
<dbReference type="PRINTS" id="PR01120">
    <property type="entry name" value="CLCHANNELPLT"/>
</dbReference>
<evidence type="ECO:0000256" key="8">
    <source>
        <dbReference type="ARBA" id="ARBA00023122"/>
    </source>
</evidence>
<dbReference type="GO" id="GO:0009705">
    <property type="term" value="C:plant-type vacuole membrane"/>
    <property type="evidence" value="ECO:0007669"/>
    <property type="project" value="TreeGrafter"/>
</dbReference>
<dbReference type="SUPFAM" id="SSF54631">
    <property type="entry name" value="CBS-domain pair"/>
    <property type="match status" value="1"/>
</dbReference>
<feature type="transmembrane region" description="Helical" evidence="12">
    <location>
        <begin position="537"/>
        <end position="557"/>
    </location>
</feature>
<feature type="transmembrane region" description="Helical" evidence="12">
    <location>
        <begin position="452"/>
        <end position="471"/>
    </location>
</feature>
<feature type="transmembrane region" description="Helical" evidence="12">
    <location>
        <begin position="277"/>
        <end position="296"/>
    </location>
</feature>
<keyword evidence="11" id="KW-0868">Chloride</keyword>
<feature type="transmembrane region" description="Helical" evidence="12">
    <location>
        <begin position="85"/>
        <end position="106"/>
    </location>
</feature>
<evidence type="ECO:0000256" key="4">
    <source>
        <dbReference type="ARBA" id="ARBA00022692"/>
    </source>
</evidence>
<evidence type="ECO:0000313" key="14">
    <source>
        <dbReference type="Proteomes" id="UP000195402"/>
    </source>
</evidence>
<comment type="caution">
    <text evidence="13">The sequence shown here is derived from an EMBL/GenBank/DDBJ whole genome shotgun (WGS) entry which is preliminary data.</text>
</comment>
<dbReference type="SUPFAM" id="SSF81340">
    <property type="entry name" value="Clc chloride channel"/>
    <property type="match status" value="1"/>
</dbReference>
<evidence type="ECO:0000256" key="3">
    <source>
        <dbReference type="ARBA" id="ARBA00022448"/>
    </source>
</evidence>
<dbReference type="CDD" id="cd04591">
    <property type="entry name" value="CBS_pair_voltage-gated_CLC_euk_bac"/>
    <property type="match status" value="1"/>
</dbReference>
<evidence type="ECO:0000256" key="12">
    <source>
        <dbReference type="SAM" id="Phobius"/>
    </source>
</evidence>
<keyword evidence="10" id="KW-0869">Chloride channel</keyword>
<keyword evidence="9 12" id="KW-0472">Membrane</keyword>
<feature type="transmembrane region" description="Helical" evidence="12">
    <location>
        <begin position="242"/>
        <end position="265"/>
    </location>
</feature>
<dbReference type="InterPro" id="IPR014743">
    <property type="entry name" value="Cl-channel_core"/>
</dbReference>
<dbReference type="GO" id="GO:0005247">
    <property type="term" value="F:voltage-gated chloride channel activity"/>
    <property type="evidence" value="ECO:0007669"/>
    <property type="project" value="InterPro"/>
</dbReference>